<dbReference type="KEGG" id="vrs:V8F66_21805"/>
<dbReference type="InterPro" id="IPR003374">
    <property type="entry name" value="ApbE-like_sf"/>
</dbReference>
<evidence type="ECO:0000256" key="9">
    <source>
        <dbReference type="ARBA" id="ARBA00031306"/>
    </source>
</evidence>
<protein>
    <recommendedName>
        <fullName evidence="3 11">FAD:protein FMN transferase</fullName>
        <ecNumber evidence="2 11">2.7.1.180</ecNumber>
    </recommendedName>
    <alternativeName>
        <fullName evidence="9 11">Flavin transferase</fullName>
    </alternativeName>
</protein>
<keyword evidence="5 11" id="KW-0808">Transferase</keyword>
<sequence>MNRSDKKKSGKTKWVERSGRWGRELGGLGVLLGALLILPGCSESDRPLEPPVRFDGNIFGTFYQVTIMDPLTQGESLELEEGFKAELESVDQAMSTYRDDSELIAFNEAPLDEWQPLSNELIEVLAISQSVAEASHGAFDITVGDLVNLWSFGPGARPETVPSDDALSEELAQIGIDALEIDTQNMQARRTRDVFVDLSGVAKGHATDRVAAYLDQQGMEHYLVNLGGELIARDLRDEQEQTPWQIGIEVPEDGQQRAQHIIPLESMSVATSGDYRNYFEVEGERFSHTIDPRTGRPVTHQLASVSVFHPSNAWADAWATALLVVGEQDAMQMAIENNLKVLLLVREGEQWRSIATPEFVNYFGESLVDELGIEQLPTPAPTNQPVTGE</sequence>
<comment type="similarity">
    <text evidence="1 11">Belongs to the ApbE family.</text>
</comment>
<evidence type="ECO:0000313" key="13">
    <source>
        <dbReference type="EMBL" id="XBY58883.1"/>
    </source>
</evidence>
<proteinExistence type="inferred from homology"/>
<evidence type="ECO:0000256" key="4">
    <source>
        <dbReference type="ARBA" id="ARBA00022630"/>
    </source>
</evidence>
<dbReference type="EC" id="2.7.1.180" evidence="2 11"/>
<dbReference type="AlphaFoldDB" id="A0AAU7XMC9"/>
<evidence type="ECO:0000256" key="11">
    <source>
        <dbReference type="PIRNR" id="PIRNR006268"/>
    </source>
</evidence>
<keyword evidence="8 11" id="KW-0460">Magnesium</keyword>
<feature type="binding site" evidence="12">
    <location>
        <position position="200"/>
    </location>
    <ligand>
        <name>Mg(2+)</name>
        <dbReference type="ChEBI" id="CHEBI:18420"/>
    </ligand>
</feature>
<dbReference type="PIRSF" id="PIRSF006268">
    <property type="entry name" value="ApbE"/>
    <property type="match status" value="1"/>
</dbReference>
<feature type="binding site" evidence="12">
    <location>
        <position position="320"/>
    </location>
    <ligand>
        <name>Mg(2+)</name>
        <dbReference type="ChEBI" id="CHEBI:18420"/>
    </ligand>
</feature>
<keyword evidence="4 11" id="KW-0285">Flavoprotein</keyword>
<keyword evidence="7 11" id="KW-0274">FAD</keyword>
<dbReference type="SUPFAM" id="SSF143631">
    <property type="entry name" value="ApbE-like"/>
    <property type="match status" value="1"/>
</dbReference>
<evidence type="ECO:0000256" key="8">
    <source>
        <dbReference type="ARBA" id="ARBA00022842"/>
    </source>
</evidence>
<evidence type="ECO:0000256" key="3">
    <source>
        <dbReference type="ARBA" id="ARBA00016337"/>
    </source>
</evidence>
<gene>
    <name evidence="13" type="ORF">V8F66_21805</name>
</gene>
<dbReference type="Pfam" id="PF02424">
    <property type="entry name" value="ApbE"/>
    <property type="match status" value="1"/>
</dbReference>
<evidence type="ECO:0000256" key="10">
    <source>
        <dbReference type="ARBA" id="ARBA00048540"/>
    </source>
</evidence>
<dbReference type="EMBL" id="CP158484">
    <property type="protein sequence ID" value="XBY58883.1"/>
    <property type="molecule type" value="Genomic_DNA"/>
</dbReference>
<name>A0AAU7XMC9_9GAMM</name>
<organism evidence="13">
    <name type="scientific">Vreelandella sp. SM1641</name>
    <dbReference type="NCBI Taxonomy" id="3126101"/>
    <lineage>
        <taxon>Bacteria</taxon>
        <taxon>Pseudomonadati</taxon>
        <taxon>Pseudomonadota</taxon>
        <taxon>Gammaproteobacteria</taxon>
        <taxon>Oceanospirillales</taxon>
        <taxon>Halomonadaceae</taxon>
        <taxon>Vreelandella</taxon>
    </lineage>
</organism>
<comment type="catalytic activity">
    <reaction evidence="10 11">
        <text>L-threonyl-[protein] + FAD = FMN-L-threonyl-[protein] + AMP + H(+)</text>
        <dbReference type="Rhea" id="RHEA:36847"/>
        <dbReference type="Rhea" id="RHEA-COMP:11060"/>
        <dbReference type="Rhea" id="RHEA-COMP:11061"/>
        <dbReference type="ChEBI" id="CHEBI:15378"/>
        <dbReference type="ChEBI" id="CHEBI:30013"/>
        <dbReference type="ChEBI" id="CHEBI:57692"/>
        <dbReference type="ChEBI" id="CHEBI:74257"/>
        <dbReference type="ChEBI" id="CHEBI:456215"/>
        <dbReference type="EC" id="2.7.1.180"/>
    </reaction>
</comment>
<dbReference type="PANTHER" id="PTHR30040:SF2">
    <property type="entry name" value="FAD:PROTEIN FMN TRANSFERASE"/>
    <property type="match status" value="1"/>
</dbReference>
<evidence type="ECO:0000256" key="7">
    <source>
        <dbReference type="ARBA" id="ARBA00022827"/>
    </source>
</evidence>
<evidence type="ECO:0000256" key="2">
    <source>
        <dbReference type="ARBA" id="ARBA00011955"/>
    </source>
</evidence>
<reference evidence="13" key="1">
    <citation type="submission" date="2024-02" db="EMBL/GenBank/DDBJ databases">
        <title>Complete genome sequence of Vreelandella sp. SM1641, a marine exopolysaccharide-producing bacterium isolated from deep-sea hydrothermal sediment of the southwest Indian Ocean.</title>
        <authorList>
            <person name="Zhu H."/>
            <person name="Sun M."/>
        </authorList>
    </citation>
    <scope>NUCLEOTIDE SEQUENCE</scope>
    <source>
        <strain evidence="13">SM1641</strain>
    </source>
</reference>
<dbReference type="RefSeq" id="WP_246362004.1">
    <property type="nucleotide sequence ID" value="NZ_CP158484.1"/>
</dbReference>
<comment type="cofactor">
    <cofactor evidence="12">
        <name>Mg(2+)</name>
        <dbReference type="ChEBI" id="CHEBI:18420"/>
    </cofactor>
    <cofactor evidence="12">
        <name>Mn(2+)</name>
        <dbReference type="ChEBI" id="CHEBI:29035"/>
    </cofactor>
    <text evidence="12">Magnesium. Can also use manganese.</text>
</comment>
<dbReference type="GO" id="GO:0046872">
    <property type="term" value="F:metal ion binding"/>
    <property type="evidence" value="ECO:0007669"/>
    <property type="project" value="UniProtKB-UniRule"/>
</dbReference>
<dbReference type="GO" id="GO:0016740">
    <property type="term" value="F:transferase activity"/>
    <property type="evidence" value="ECO:0007669"/>
    <property type="project" value="UniProtKB-UniRule"/>
</dbReference>
<evidence type="ECO:0000256" key="6">
    <source>
        <dbReference type="ARBA" id="ARBA00022723"/>
    </source>
</evidence>
<accession>A0AAU7XMC9</accession>
<keyword evidence="6 11" id="KW-0479">Metal-binding</keyword>
<evidence type="ECO:0000256" key="5">
    <source>
        <dbReference type="ARBA" id="ARBA00022679"/>
    </source>
</evidence>
<feature type="binding site" evidence="12">
    <location>
        <position position="316"/>
    </location>
    <ligand>
        <name>Mg(2+)</name>
        <dbReference type="ChEBI" id="CHEBI:18420"/>
    </ligand>
</feature>
<dbReference type="InterPro" id="IPR024932">
    <property type="entry name" value="ApbE"/>
</dbReference>
<evidence type="ECO:0000256" key="1">
    <source>
        <dbReference type="ARBA" id="ARBA00008282"/>
    </source>
</evidence>
<evidence type="ECO:0000256" key="12">
    <source>
        <dbReference type="PIRSR" id="PIRSR006268-2"/>
    </source>
</evidence>
<dbReference type="Gene3D" id="3.10.520.10">
    <property type="entry name" value="ApbE-like domains"/>
    <property type="match status" value="1"/>
</dbReference>
<dbReference type="PANTHER" id="PTHR30040">
    <property type="entry name" value="THIAMINE BIOSYNTHESIS LIPOPROTEIN APBE"/>
    <property type="match status" value="1"/>
</dbReference>